<feature type="transmembrane region" description="Helical" evidence="5">
    <location>
        <begin position="206"/>
        <end position="224"/>
    </location>
</feature>
<gene>
    <name evidence="6" type="ORF">C0J00_07250</name>
</gene>
<dbReference type="PIRSF" id="PIRSF006060">
    <property type="entry name" value="AA_transporter"/>
    <property type="match status" value="1"/>
</dbReference>
<dbReference type="AlphaFoldDB" id="A0A2L0D536"/>
<dbReference type="RefSeq" id="WP_104968249.1">
    <property type="nucleotide sequence ID" value="NZ_CP025536.1"/>
</dbReference>
<dbReference type="InterPro" id="IPR002293">
    <property type="entry name" value="AA/rel_permease1"/>
</dbReference>
<feature type="transmembrane region" description="Helical" evidence="5">
    <location>
        <begin position="58"/>
        <end position="82"/>
    </location>
</feature>
<keyword evidence="4 5" id="KW-0472">Membrane</keyword>
<dbReference type="KEGG" id="splr:C0J00_07250"/>
<dbReference type="Pfam" id="PF13520">
    <property type="entry name" value="AA_permease_2"/>
    <property type="match status" value="1"/>
</dbReference>
<dbReference type="Proteomes" id="UP000238956">
    <property type="component" value="Chromosome"/>
</dbReference>
<dbReference type="EMBL" id="CP025536">
    <property type="protein sequence ID" value="AUW96927.1"/>
    <property type="molecule type" value="Genomic_DNA"/>
</dbReference>
<feature type="transmembrane region" description="Helical" evidence="5">
    <location>
        <begin position="368"/>
        <end position="388"/>
    </location>
</feature>
<dbReference type="Gene3D" id="1.20.1740.10">
    <property type="entry name" value="Amino acid/polyamine transporter I"/>
    <property type="match status" value="1"/>
</dbReference>
<evidence type="ECO:0000313" key="6">
    <source>
        <dbReference type="EMBL" id="AUW96927.1"/>
    </source>
</evidence>
<reference evidence="6 7" key="1">
    <citation type="submission" date="2017-12" db="EMBL/GenBank/DDBJ databases">
        <authorList>
            <person name="Hurst M.R.H."/>
        </authorList>
    </citation>
    <scope>NUCLEOTIDE SEQUENCE [LARGE SCALE GENOMIC DNA]</scope>
    <source>
        <strain evidence="6 7">TH11417</strain>
    </source>
</reference>
<feature type="transmembrane region" description="Helical" evidence="5">
    <location>
        <begin position="169"/>
        <end position="186"/>
    </location>
</feature>
<dbReference type="InterPro" id="IPR050598">
    <property type="entry name" value="AminoAcid_Transporter"/>
</dbReference>
<evidence type="ECO:0000256" key="3">
    <source>
        <dbReference type="ARBA" id="ARBA00022989"/>
    </source>
</evidence>
<feature type="transmembrane region" description="Helical" evidence="5">
    <location>
        <begin position="244"/>
        <end position="264"/>
    </location>
</feature>
<accession>A0A2L0D536</accession>
<evidence type="ECO:0000256" key="2">
    <source>
        <dbReference type="ARBA" id="ARBA00022692"/>
    </source>
</evidence>
<reference evidence="6 7" key="2">
    <citation type="submission" date="2018-02" db="EMBL/GenBank/DDBJ databases">
        <title>Whole genome sequencing analysis of Streptococcus pluranimalium isolated from cattle infected mastitis in China.</title>
        <authorList>
            <person name="Zhang J.-R."/>
            <person name="Hu G.-Z."/>
        </authorList>
    </citation>
    <scope>NUCLEOTIDE SEQUENCE [LARGE SCALE GENOMIC DNA]</scope>
    <source>
        <strain evidence="6 7">TH11417</strain>
    </source>
</reference>
<feature type="transmembrane region" description="Helical" evidence="5">
    <location>
        <begin position="21"/>
        <end position="42"/>
    </location>
</feature>
<evidence type="ECO:0000256" key="1">
    <source>
        <dbReference type="ARBA" id="ARBA00004141"/>
    </source>
</evidence>
<dbReference type="GeneID" id="98393704"/>
<dbReference type="PANTHER" id="PTHR11785">
    <property type="entry name" value="AMINO ACID TRANSPORTER"/>
    <property type="match status" value="1"/>
</dbReference>
<comment type="subcellular location">
    <subcellularLocation>
        <location evidence="1">Membrane</location>
        <topology evidence="1">Multi-pass membrane protein</topology>
    </subcellularLocation>
</comment>
<evidence type="ECO:0000256" key="5">
    <source>
        <dbReference type="SAM" id="Phobius"/>
    </source>
</evidence>
<dbReference type="OrthoDB" id="3181223at2"/>
<feature type="transmembrane region" description="Helical" evidence="5">
    <location>
        <begin position="284"/>
        <end position="307"/>
    </location>
</feature>
<feature type="transmembrane region" description="Helical" evidence="5">
    <location>
        <begin position="426"/>
        <end position="445"/>
    </location>
</feature>
<feature type="transmembrane region" description="Helical" evidence="5">
    <location>
        <begin position="344"/>
        <end position="362"/>
    </location>
</feature>
<dbReference type="GO" id="GO:0015179">
    <property type="term" value="F:L-amino acid transmembrane transporter activity"/>
    <property type="evidence" value="ECO:0007669"/>
    <property type="project" value="TreeGrafter"/>
</dbReference>
<organism evidence="6 7">
    <name type="scientific">Streptococcus pluranimalium</name>
    <dbReference type="NCBI Taxonomy" id="82348"/>
    <lineage>
        <taxon>Bacteria</taxon>
        <taxon>Bacillati</taxon>
        <taxon>Bacillota</taxon>
        <taxon>Bacilli</taxon>
        <taxon>Lactobacillales</taxon>
        <taxon>Streptococcaceae</taxon>
        <taxon>Streptococcus</taxon>
    </lineage>
</organism>
<feature type="transmembrane region" description="Helical" evidence="5">
    <location>
        <begin position="131"/>
        <end position="157"/>
    </location>
</feature>
<keyword evidence="2 5" id="KW-0812">Transmembrane</keyword>
<sequence length="449" mass="48172">MSEINHNQPSPGLSQDGLERTMTFFPALSTVMGTVIGAGVFFKATSVASATGSTSLHLFVWLLAGLISLCAGLTGAELAAAIPETGGMIRYIERAYGKFPGFLLGWAQVIIYFPANIAALAIIFATQVKNLLVLSPITILPIAILTTLSLTLINFLGAKASGRMQSITLVAKLIPIGAIIIFGLFADTNVHVNILPIEAGAKTGGLVTALGSGLLATMFAYDGWIHVGNIAGELKNPARDLPKAIGFGMLGIMIVYGLINFAYLKAMPLAQLAGNDAAAMQVAQYYFGSMGGKIITIGILVSVYGTINGYTMTGMRLPYTLALENLLPFSKQLSKLNQHKVPHIAGWLQAIIAIIMICLGGFNILSDMLIFVIWIFYTLVFIAVIRLRKKEPNLHRPYKVPFYPIIPSIAIIGGIFILLLTLKSQFILALVGILLTALGIPVYLYKQKK</sequence>
<dbReference type="GO" id="GO:0016020">
    <property type="term" value="C:membrane"/>
    <property type="evidence" value="ECO:0007669"/>
    <property type="project" value="UniProtKB-SubCell"/>
</dbReference>
<dbReference type="PANTHER" id="PTHR11785:SF512">
    <property type="entry name" value="SOBREMESA, ISOFORM B"/>
    <property type="match status" value="1"/>
</dbReference>
<evidence type="ECO:0000256" key="4">
    <source>
        <dbReference type="ARBA" id="ARBA00023136"/>
    </source>
</evidence>
<feature type="transmembrane region" description="Helical" evidence="5">
    <location>
        <begin position="400"/>
        <end position="420"/>
    </location>
</feature>
<proteinExistence type="predicted"/>
<protein>
    <submittedName>
        <fullName evidence="6">Amino acid permease</fullName>
    </submittedName>
</protein>
<keyword evidence="3 5" id="KW-1133">Transmembrane helix</keyword>
<feature type="transmembrane region" description="Helical" evidence="5">
    <location>
        <begin position="103"/>
        <end position="125"/>
    </location>
</feature>
<name>A0A2L0D536_9STRE</name>
<evidence type="ECO:0000313" key="7">
    <source>
        <dbReference type="Proteomes" id="UP000238956"/>
    </source>
</evidence>
<keyword evidence="7" id="KW-1185">Reference proteome</keyword>